<name>A0A9W4K416_9EURO</name>
<dbReference type="InterPro" id="IPR000760">
    <property type="entry name" value="Inositol_monophosphatase-like"/>
</dbReference>
<dbReference type="EC" id="3.1.3.25" evidence="6"/>
<dbReference type="PANTHER" id="PTHR20854">
    <property type="entry name" value="INOSITOL MONOPHOSPHATASE"/>
    <property type="match status" value="1"/>
</dbReference>
<feature type="binding site" evidence="5">
    <location>
        <position position="108"/>
    </location>
    <ligand>
        <name>Mg(2+)</name>
        <dbReference type="ChEBI" id="CHEBI:18420"/>
        <label>1</label>
        <note>catalytic</note>
    </ligand>
</feature>
<dbReference type="InterPro" id="IPR020550">
    <property type="entry name" value="Inositol_monophosphatase_CS"/>
</dbReference>
<dbReference type="GO" id="GO:0007165">
    <property type="term" value="P:signal transduction"/>
    <property type="evidence" value="ECO:0007669"/>
    <property type="project" value="TreeGrafter"/>
</dbReference>
<feature type="binding site" evidence="5">
    <location>
        <position position="256"/>
    </location>
    <ligand>
        <name>Mg(2+)</name>
        <dbReference type="ChEBI" id="CHEBI:18420"/>
        <label>1</label>
        <note>catalytic</note>
    </ligand>
</feature>
<feature type="binding site" evidence="5">
    <location>
        <position position="109"/>
    </location>
    <ligand>
        <name>Mg(2+)</name>
        <dbReference type="ChEBI" id="CHEBI:18420"/>
        <label>1</label>
        <note>catalytic</note>
    </ligand>
</feature>
<organism evidence="7 8">
    <name type="scientific">Penicillium egyptiacum</name>
    <dbReference type="NCBI Taxonomy" id="1303716"/>
    <lineage>
        <taxon>Eukaryota</taxon>
        <taxon>Fungi</taxon>
        <taxon>Dikarya</taxon>
        <taxon>Ascomycota</taxon>
        <taxon>Pezizomycotina</taxon>
        <taxon>Eurotiomycetes</taxon>
        <taxon>Eurotiomycetidae</taxon>
        <taxon>Eurotiales</taxon>
        <taxon>Aspergillaceae</taxon>
        <taxon>Penicillium</taxon>
    </lineage>
</organism>
<keyword evidence="3 5" id="KW-0460">Magnesium</keyword>
<dbReference type="PANTHER" id="PTHR20854:SF39">
    <property type="entry name" value="PROTEIN QUTG"/>
    <property type="match status" value="1"/>
</dbReference>
<dbReference type="Pfam" id="PF00459">
    <property type="entry name" value="Inositol_P"/>
    <property type="match status" value="1"/>
</dbReference>
<dbReference type="GO" id="GO:0008934">
    <property type="term" value="F:inositol monophosphate 1-phosphatase activity"/>
    <property type="evidence" value="ECO:0007669"/>
    <property type="project" value="InterPro"/>
</dbReference>
<reference evidence="7" key="1">
    <citation type="submission" date="2021-07" db="EMBL/GenBank/DDBJ databases">
        <authorList>
            <person name="Branca A.L. A."/>
        </authorList>
    </citation>
    <scope>NUCLEOTIDE SEQUENCE</scope>
</reference>
<dbReference type="Proteomes" id="UP001154252">
    <property type="component" value="Unassembled WGS sequence"/>
</dbReference>
<protein>
    <recommendedName>
        <fullName evidence="6">Inositol-1-monophosphatase</fullName>
        <ecNumber evidence="6">3.1.3.25</ecNumber>
    </recommendedName>
</protein>
<comment type="caution">
    <text evidence="7">The sequence shown here is derived from an EMBL/GenBank/DDBJ whole genome shotgun (WGS) entry which is preliminary data.</text>
</comment>
<comment type="similarity">
    <text evidence="1 6">Belongs to the inositol monophosphatase superfamily.</text>
</comment>
<dbReference type="InterPro" id="IPR020583">
    <property type="entry name" value="Inositol_monoP_metal-BS"/>
</dbReference>
<comment type="cofactor">
    <cofactor evidence="5 6">
        <name>Mg(2+)</name>
        <dbReference type="ChEBI" id="CHEBI:18420"/>
    </cofactor>
</comment>
<dbReference type="Gene3D" id="3.30.540.10">
    <property type="entry name" value="Fructose-1,6-Bisphosphatase, subunit A, domain 1"/>
    <property type="match status" value="1"/>
</dbReference>
<evidence type="ECO:0000313" key="8">
    <source>
        <dbReference type="Proteomes" id="UP001154252"/>
    </source>
</evidence>
<keyword evidence="8" id="KW-1185">Reference proteome</keyword>
<dbReference type="PROSITE" id="PS00630">
    <property type="entry name" value="IMP_2"/>
    <property type="match status" value="1"/>
</dbReference>
<dbReference type="OrthoDB" id="10254945at2759"/>
<dbReference type="AlphaFoldDB" id="A0A9W4K416"/>
<accession>A0A9W4K416</accession>
<feature type="binding site" evidence="5">
    <location>
        <position position="84"/>
    </location>
    <ligand>
        <name>Mg(2+)</name>
        <dbReference type="ChEBI" id="CHEBI:18420"/>
        <label>1</label>
        <note>catalytic</note>
    </ligand>
</feature>
<evidence type="ECO:0000256" key="5">
    <source>
        <dbReference type="PIRSR" id="PIRSR600760-2"/>
    </source>
</evidence>
<dbReference type="CDD" id="cd01639">
    <property type="entry name" value="IMPase"/>
    <property type="match status" value="1"/>
</dbReference>
<evidence type="ECO:0000256" key="6">
    <source>
        <dbReference type="RuleBase" id="RU364068"/>
    </source>
</evidence>
<dbReference type="GO" id="GO:0006020">
    <property type="term" value="P:inositol metabolic process"/>
    <property type="evidence" value="ECO:0007669"/>
    <property type="project" value="TreeGrafter"/>
</dbReference>
<dbReference type="InterPro" id="IPR033942">
    <property type="entry name" value="IMPase"/>
</dbReference>
<evidence type="ECO:0000256" key="1">
    <source>
        <dbReference type="ARBA" id="ARBA00009759"/>
    </source>
</evidence>
<dbReference type="FunFam" id="3.40.190.80:FF:000019">
    <property type="entry name" value="Inositol-1-monophosphatase"/>
    <property type="match status" value="1"/>
</dbReference>
<comment type="catalytic activity">
    <reaction evidence="6">
        <text>a myo-inositol phosphate + H2O = myo-inositol + phosphate</text>
        <dbReference type="Rhea" id="RHEA:24056"/>
        <dbReference type="ChEBI" id="CHEBI:15377"/>
        <dbReference type="ChEBI" id="CHEBI:17268"/>
        <dbReference type="ChEBI" id="CHEBI:43474"/>
        <dbReference type="ChEBI" id="CHEBI:84139"/>
        <dbReference type="EC" id="3.1.3.25"/>
    </reaction>
</comment>
<evidence type="ECO:0000313" key="7">
    <source>
        <dbReference type="EMBL" id="CAG8887073.1"/>
    </source>
</evidence>
<dbReference type="EMBL" id="CAJVRC010000836">
    <property type="protein sequence ID" value="CAG8887073.1"/>
    <property type="molecule type" value="Genomic_DNA"/>
</dbReference>
<proteinExistence type="inferred from homology"/>
<dbReference type="Gene3D" id="3.40.190.80">
    <property type="match status" value="1"/>
</dbReference>
<evidence type="ECO:0000256" key="3">
    <source>
        <dbReference type="ARBA" id="ARBA00022842"/>
    </source>
</evidence>
<keyword evidence="2 5" id="KW-0479">Metal-binding</keyword>
<evidence type="ECO:0000256" key="4">
    <source>
        <dbReference type="ARBA" id="ARBA00022911"/>
    </source>
</evidence>
<comment type="pathway">
    <text evidence="6">Polyol metabolism; myo-inositol biosynthesis; myo-inositol from D-glucose 6-phosphate: step 2/2.</text>
</comment>
<keyword evidence="6" id="KW-0378">Hydrolase</keyword>
<dbReference type="SUPFAM" id="SSF56655">
    <property type="entry name" value="Carbohydrate phosphatase"/>
    <property type="match status" value="1"/>
</dbReference>
<dbReference type="GO" id="GO:0046872">
    <property type="term" value="F:metal ion binding"/>
    <property type="evidence" value="ECO:0007669"/>
    <property type="project" value="UniProtKB-KW"/>
</dbReference>
<dbReference type="FunFam" id="3.30.540.10:FF:000004">
    <property type="entry name" value="Inositol-1-monophosphatase"/>
    <property type="match status" value="1"/>
</dbReference>
<dbReference type="PROSITE" id="PS00629">
    <property type="entry name" value="IMP_1"/>
    <property type="match status" value="1"/>
</dbReference>
<keyword evidence="4" id="KW-0672">Quinate metabolism</keyword>
<evidence type="ECO:0000256" key="2">
    <source>
        <dbReference type="ARBA" id="ARBA00022723"/>
    </source>
</evidence>
<dbReference type="GO" id="GO:0046854">
    <property type="term" value="P:phosphatidylinositol phosphate biosynthetic process"/>
    <property type="evidence" value="ECO:0007669"/>
    <property type="project" value="InterPro"/>
</dbReference>
<feature type="binding site" evidence="5">
    <location>
        <position position="106"/>
    </location>
    <ligand>
        <name>Mg(2+)</name>
        <dbReference type="ChEBI" id="CHEBI:18420"/>
        <label>1</label>
        <note>catalytic</note>
    </ligand>
</feature>
<sequence length="334" mass="37147">MAVGPFTQDELDEIYAFAVDLGRKAGKILMERVDQRISDANGRSNSFEEKENAVDIVTQTDEDVEVFIRSALEAKYPSHKFLGEEAYAKGQSRDYLIDEQPTWCIDPLDGTVNYTHIFPMFCVSIGFIVQHKPIIGVIYAPFTDQLWSSCSGRGAWLNETRRLPLIHNPTPPMPANAPSQCIFSCEWGKDRRDIPDGNMHRKIESFLNMAAEVGSRDGRGGMVHGVRSLGSATLDLAYVAMGSFDIWWEGGCWEWDVAAGAAILLEAGGLMTTANPPDDVDTAPIEDVQLGSRLYLAIRPAGPSTTETGRETQERTVREVWRRVRNLEYSRPGA</sequence>
<gene>
    <name evidence="7" type="ORF">PEGY_LOCUS995</name>
</gene>
<dbReference type="PRINTS" id="PR00377">
    <property type="entry name" value="IMPHPHTASES"/>
</dbReference>